<comment type="caution">
    <text evidence="5">The sequence shown here is derived from an EMBL/GenBank/DDBJ whole genome shotgun (WGS) entry which is preliminary data.</text>
</comment>
<feature type="region of interest" description="Disordered" evidence="2">
    <location>
        <begin position="543"/>
        <end position="562"/>
    </location>
</feature>
<dbReference type="Gene3D" id="3.30.40.10">
    <property type="entry name" value="Zinc/RING finger domain, C3HC4 (zinc finger)"/>
    <property type="match status" value="1"/>
</dbReference>
<dbReference type="Pfam" id="PF23106">
    <property type="entry name" value="EGF_Teneurin"/>
    <property type="match status" value="1"/>
</dbReference>
<feature type="compositionally biased region" description="Basic residues" evidence="2">
    <location>
        <begin position="407"/>
        <end position="421"/>
    </location>
</feature>
<dbReference type="InterPro" id="IPR001841">
    <property type="entry name" value="Znf_RING"/>
</dbReference>
<keyword evidence="6" id="KW-1185">Reference proteome</keyword>
<evidence type="ECO:0000256" key="2">
    <source>
        <dbReference type="SAM" id="MobiDB-lite"/>
    </source>
</evidence>
<feature type="region of interest" description="Disordered" evidence="2">
    <location>
        <begin position="593"/>
        <end position="624"/>
    </location>
</feature>
<dbReference type="PANTHER" id="PTHR14879:SF5">
    <property type="entry name" value="RING-TYPE DOMAIN-CONTAINING PROTEIN"/>
    <property type="match status" value="1"/>
</dbReference>
<feature type="domain" description="RING-type" evidence="4">
    <location>
        <begin position="1028"/>
        <end position="1063"/>
    </location>
</feature>
<dbReference type="Pfam" id="PF13920">
    <property type="entry name" value="zf-C3HC4_3"/>
    <property type="match status" value="1"/>
</dbReference>
<dbReference type="SUPFAM" id="SSF57850">
    <property type="entry name" value="RING/U-box"/>
    <property type="match status" value="1"/>
</dbReference>
<feature type="compositionally biased region" description="Gly residues" evidence="2">
    <location>
        <begin position="609"/>
        <end position="624"/>
    </location>
</feature>
<feature type="transmembrane region" description="Helical" evidence="3">
    <location>
        <begin position="21"/>
        <end position="38"/>
    </location>
</feature>
<keyword evidence="1" id="KW-0863">Zinc-finger</keyword>
<keyword evidence="3" id="KW-0472">Membrane</keyword>
<dbReference type="InterPro" id="IPR000742">
    <property type="entry name" value="EGF"/>
</dbReference>
<proteinExistence type="predicted"/>
<dbReference type="PROSITE" id="PS01186">
    <property type="entry name" value="EGF_2"/>
    <property type="match status" value="1"/>
</dbReference>
<evidence type="ECO:0000256" key="3">
    <source>
        <dbReference type="SAM" id="Phobius"/>
    </source>
</evidence>
<dbReference type="PANTHER" id="PTHR14879">
    <property type="entry name" value="CASPASE REGULATOR, RING FINGER DOMAIN-CONTAINING"/>
    <property type="match status" value="1"/>
</dbReference>
<dbReference type="Proteomes" id="UP001165090">
    <property type="component" value="Unassembled WGS sequence"/>
</dbReference>
<evidence type="ECO:0000259" key="4">
    <source>
        <dbReference type="PROSITE" id="PS50089"/>
    </source>
</evidence>
<accession>A0ABQ5RTZ5</accession>
<keyword evidence="3" id="KW-0812">Transmembrane</keyword>
<gene>
    <name evidence="5" type="ORF">VaNZ11_003350</name>
</gene>
<feature type="compositionally biased region" description="Gly residues" evidence="2">
    <location>
        <begin position="436"/>
        <end position="449"/>
    </location>
</feature>
<dbReference type="InterPro" id="IPR051728">
    <property type="entry name" value="RING-FYVE_E3_ubiquitin-ligase"/>
</dbReference>
<keyword evidence="1" id="KW-0479">Metal-binding</keyword>
<dbReference type="SMART" id="SM00184">
    <property type="entry name" value="RING"/>
    <property type="match status" value="1"/>
</dbReference>
<protein>
    <recommendedName>
        <fullName evidence="4">RING-type domain-containing protein</fullName>
    </recommendedName>
</protein>
<dbReference type="CDD" id="cd00054">
    <property type="entry name" value="EGF_CA"/>
    <property type="match status" value="1"/>
</dbReference>
<feature type="compositionally biased region" description="Gly residues" evidence="2">
    <location>
        <begin position="784"/>
        <end position="800"/>
    </location>
</feature>
<dbReference type="EMBL" id="BSDZ01000009">
    <property type="protein sequence ID" value="GLI61083.1"/>
    <property type="molecule type" value="Genomic_DNA"/>
</dbReference>
<evidence type="ECO:0000313" key="6">
    <source>
        <dbReference type="Proteomes" id="UP001165090"/>
    </source>
</evidence>
<feature type="transmembrane region" description="Helical" evidence="3">
    <location>
        <begin position="302"/>
        <end position="325"/>
    </location>
</feature>
<reference evidence="5 6" key="1">
    <citation type="journal article" date="2023" name="IScience">
        <title>Expanded male sex-determining region conserved during the evolution of homothallism in the green alga Volvox.</title>
        <authorList>
            <person name="Yamamoto K."/>
            <person name="Matsuzaki R."/>
            <person name="Mahakham W."/>
            <person name="Heman W."/>
            <person name="Sekimoto H."/>
            <person name="Kawachi M."/>
            <person name="Minakuchi Y."/>
            <person name="Toyoda A."/>
            <person name="Nozaki H."/>
        </authorList>
    </citation>
    <scope>NUCLEOTIDE SEQUENCE [LARGE SCALE GENOMIC DNA]</scope>
    <source>
        <strain evidence="5 6">NIES-4468</strain>
    </source>
</reference>
<dbReference type="InterPro" id="IPR013083">
    <property type="entry name" value="Znf_RING/FYVE/PHD"/>
</dbReference>
<sequence>MREPGWPARKGRRLGEPEPQMLWYLSFYCVAILSWPFVESRGLTRAFNHWSDAFKNVTGQEYQVELCECEPATGVPHGLGCDKDGWFVSNFEYQGTWMGRDGLVPLSRAICCRPCLPGELPRPAHFGNVNVAKPVAVVAIGCHPSSGKQFRALACETAGSSFVTGFSQAQRVGSSSFDEYYPVGQVECCTPAVLLTSGEFWQLKRCDCTISYSKDCGGSTTGRLLWGFSQWRETAGGEYIPVAPLECCGVCLGNKIPDRANCADLNYCSNNGVCTLGACDCFEGFRGADCSERMEIDDDSNIPWWGTVLIVTGSIVFISFSSIAMRFTFQTIRAQATSGSGPGAGGSESANGFTRPLLLAALHDEGSAGSHDTDEQDLTGFCDADSCGGGGGGYGSQSVHSYASSQHQRHRSGSHRHRHRQSGGSGGHGGGRRGGDGGGGSGEMGGGGPEASPAMSLLSTSEAIIFQMDDVAQMTPPLSDRNPEPISEQPEAEHAALLAEGQGIMQRPQHRHLGAAAAVAPGASATGSATAIPGIEPLDASVSVLAPPAPQPGGCGPPSRPLLHTAVSDAAALAGTALLQPLPLPHLLPRPASPLTVAQDRGSGHLILPGGGGSGGGGEDTIGGGSGLTRVPSGSLVLAAATAETAPLPIGSSLTHLGTALSALPGAHVSSTLTLQPPAGQATHPFLSLPMVFQPQQLQLHAATASMSLSRANFSLQTGWLDEQLTAERDPPEYELAQSDAGSGASIRFGSDHQDLMPESVSRIHSCTQLVDLWNLQPLPPATGGDGDGSQGGGGGGGNRAGSTLGVGQIRGDGAGVVAAAQGYPTDVSFHQLEQQVHQQQQPLQLLQFHLQTGAGGGGDSDAAAAEGLYLPISSSTAEITEETSSIVPLRVGGSGAAAAVAAATGSHHNAADNTRGATAAGMTGLLMFGALGQVCLDAGSDAAVSAMSGPSGGAASAVNQEYGSDYGSEAAGVAVPLRGGGGPHGGSSDAVIGGEVCGVGAGTSSATCGGGGGGGSGEGAAFAGAICAICMEKPIQVALVPCGHANVCRRCSRRLQRCPFCRREILRRQRIFYST</sequence>
<feature type="region of interest" description="Disordered" evidence="2">
    <location>
        <begin position="778"/>
        <end position="808"/>
    </location>
</feature>
<name>A0ABQ5RTZ5_9CHLO</name>
<keyword evidence="3" id="KW-1133">Transmembrane helix</keyword>
<evidence type="ECO:0000313" key="5">
    <source>
        <dbReference type="EMBL" id="GLI61083.1"/>
    </source>
</evidence>
<dbReference type="PROSITE" id="PS50089">
    <property type="entry name" value="ZF_RING_2"/>
    <property type="match status" value="1"/>
</dbReference>
<organism evidence="5 6">
    <name type="scientific">Volvox africanus</name>
    <dbReference type="NCBI Taxonomy" id="51714"/>
    <lineage>
        <taxon>Eukaryota</taxon>
        <taxon>Viridiplantae</taxon>
        <taxon>Chlorophyta</taxon>
        <taxon>core chlorophytes</taxon>
        <taxon>Chlorophyceae</taxon>
        <taxon>CS clade</taxon>
        <taxon>Chlamydomonadales</taxon>
        <taxon>Volvocaceae</taxon>
        <taxon>Volvox</taxon>
    </lineage>
</organism>
<keyword evidence="1" id="KW-0862">Zinc</keyword>
<feature type="region of interest" description="Disordered" evidence="2">
    <location>
        <begin position="393"/>
        <end position="454"/>
    </location>
</feature>
<evidence type="ECO:0000256" key="1">
    <source>
        <dbReference type="PROSITE-ProRule" id="PRU00175"/>
    </source>
</evidence>
<dbReference type="PROSITE" id="PS00022">
    <property type="entry name" value="EGF_1"/>
    <property type="match status" value="1"/>
</dbReference>